<dbReference type="InterPro" id="IPR050659">
    <property type="entry name" value="Peptidase_M24B"/>
</dbReference>
<dbReference type="PANTHER" id="PTHR46112">
    <property type="entry name" value="AMINOPEPTIDASE"/>
    <property type="match status" value="1"/>
</dbReference>
<evidence type="ECO:0000259" key="1">
    <source>
        <dbReference type="Pfam" id="PF00557"/>
    </source>
</evidence>
<dbReference type="SUPFAM" id="SSF53092">
    <property type="entry name" value="Creatinase/prolidase N-terminal domain"/>
    <property type="match status" value="1"/>
</dbReference>
<sequence>MSEYKQRVGRLQHKLQTGGFDGMVVTQNVDLYYLAGSMQTGYLIVPASGDPKFFVRRSVARAEEESAWPVEPLGSLREFAGQLGAAFPDLAATTGRSPVKLAAEFDVLPVQLFQRLQQSLAHVEWKDGSALIRETRMIKSPFEIEAIRSAARVINDAFEDAFGWLKPGMTELEAMSRMEYFVRERGHIGIMRLRGYNQEVITGMLGAGDAAATPTYFDGPAGGLGLSAASPQSSSRRPFETNEPILMDVGCCIGGYVIDQTRTVVFGSLPDDLAYAYDASERILRSAEGLLRPGTVCEQLYAESLRLADDAGLADHYMGYGRDQVKFLGHGIGLEVDELPVLARGFNYPLEAGMVIAVEPKFTFPGRGVVGIENSYAITADGFEKLTISREGLIRL</sequence>
<keyword evidence="4" id="KW-1185">Reference proteome</keyword>
<dbReference type="PANTHER" id="PTHR46112:SF2">
    <property type="entry name" value="XAA-PRO AMINOPEPTIDASE P-RELATED"/>
    <property type="match status" value="1"/>
</dbReference>
<dbReference type="EMBL" id="WNZX01000013">
    <property type="protein sequence ID" value="MUG72128.1"/>
    <property type="molecule type" value="Genomic_DNA"/>
</dbReference>
<proteinExistence type="predicted"/>
<dbReference type="Pfam" id="PF00557">
    <property type="entry name" value="Peptidase_M24"/>
    <property type="match status" value="1"/>
</dbReference>
<dbReference type="InterPro" id="IPR036005">
    <property type="entry name" value="Creatinase/aminopeptidase-like"/>
</dbReference>
<protein>
    <submittedName>
        <fullName evidence="3">M24 family metallopeptidase</fullName>
    </submittedName>
</protein>
<dbReference type="InterPro" id="IPR000587">
    <property type="entry name" value="Creatinase_N"/>
</dbReference>
<comment type="caution">
    <text evidence="3">The sequence shown here is derived from an EMBL/GenBank/DDBJ whole genome shotgun (WGS) entry which is preliminary data.</text>
</comment>
<dbReference type="Proteomes" id="UP000450917">
    <property type="component" value="Unassembled WGS sequence"/>
</dbReference>
<evidence type="ECO:0000259" key="2">
    <source>
        <dbReference type="Pfam" id="PF01321"/>
    </source>
</evidence>
<dbReference type="SUPFAM" id="SSF55920">
    <property type="entry name" value="Creatinase/aminopeptidase"/>
    <property type="match status" value="1"/>
</dbReference>
<dbReference type="CDD" id="cd01066">
    <property type="entry name" value="APP_MetAP"/>
    <property type="match status" value="1"/>
</dbReference>
<dbReference type="Pfam" id="PF01321">
    <property type="entry name" value="Creatinase_N"/>
    <property type="match status" value="1"/>
</dbReference>
<dbReference type="Gene3D" id="3.40.350.10">
    <property type="entry name" value="Creatinase/prolidase N-terminal domain"/>
    <property type="match status" value="1"/>
</dbReference>
<evidence type="ECO:0000313" key="4">
    <source>
        <dbReference type="Proteomes" id="UP000450917"/>
    </source>
</evidence>
<accession>A0A7X2ZDA8</accession>
<feature type="domain" description="Peptidase M24" evidence="1">
    <location>
        <begin position="145"/>
        <end position="380"/>
    </location>
</feature>
<reference evidence="3 4" key="1">
    <citation type="submission" date="2019-11" db="EMBL/GenBank/DDBJ databases">
        <title>Draft genome sequences of five Paenibacillus species of dairy origin.</title>
        <authorList>
            <person name="Olajide A.M."/>
            <person name="Chen S."/>
            <person name="Lapointe G."/>
        </authorList>
    </citation>
    <scope>NUCLEOTIDE SEQUENCE [LARGE SCALE GENOMIC DNA]</scope>
    <source>
        <strain evidence="3 4">2CS3</strain>
    </source>
</reference>
<organism evidence="3 4">
    <name type="scientific">Paenibacillus validus</name>
    <dbReference type="NCBI Taxonomy" id="44253"/>
    <lineage>
        <taxon>Bacteria</taxon>
        <taxon>Bacillati</taxon>
        <taxon>Bacillota</taxon>
        <taxon>Bacilli</taxon>
        <taxon>Bacillales</taxon>
        <taxon>Paenibacillaceae</taxon>
        <taxon>Paenibacillus</taxon>
    </lineage>
</organism>
<evidence type="ECO:0000313" key="3">
    <source>
        <dbReference type="EMBL" id="MUG72128.1"/>
    </source>
</evidence>
<dbReference type="RefSeq" id="WP_141336583.1">
    <property type="nucleotide sequence ID" value="NZ_WNZX01000013.1"/>
</dbReference>
<feature type="domain" description="Creatinase N-terminal" evidence="2">
    <location>
        <begin position="7"/>
        <end position="138"/>
    </location>
</feature>
<name>A0A7X2ZDA8_9BACL</name>
<dbReference type="Gene3D" id="3.90.230.10">
    <property type="entry name" value="Creatinase/methionine aminopeptidase superfamily"/>
    <property type="match status" value="1"/>
</dbReference>
<gene>
    <name evidence="3" type="ORF">GNP93_15760</name>
</gene>
<dbReference type="InterPro" id="IPR029149">
    <property type="entry name" value="Creatin/AminoP/Spt16_N"/>
</dbReference>
<dbReference type="InterPro" id="IPR000994">
    <property type="entry name" value="Pept_M24"/>
</dbReference>
<dbReference type="AlphaFoldDB" id="A0A7X2ZDA8"/>